<name>A0A5M9WQ65_PAEAM</name>
<dbReference type="Proteomes" id="UP000323664">
    <property type="component" value="Unassembled WGS sequence"/>
</dbReference>
<sequence>MKIEKPKLTEQLLESEPIYTLDSKTEYKDRLFEHMTLDMLEVSKVSFENVVFRHVTILESSLEHCEFTDVRFEHCDFSNVNLQNTFMHRTEWANCKLVGTDFSGSRWQNVSIGQSICDYSNFRFAHLKQVEYTECSLIGADFAYLKLQKIAYGACRLDQVTFTGTPMKGLDLSDSEFDALILTLEDLAGCAIAPHQAATFAGLMGLIIK</sequence>
<dbReference type="PANTHER" id="PTHR42999:SF1">
    <property type="entry name" value="PENTAPEPTIDE REPEAT-CONTAINING PROTEIN"/>
    <property type="match status" value="1"/>
</dbReference>
<dbReference type="SUPFAM" id="SSF141571">
    <property type="entry name" value="Pentapeptide repeat-like"/>
    <property type="match status" value="1"/>
</dbReference>
<dbReference type="InterPro" id="IPR001646">
    <property type="entry name" value="5peptide_repeat"/>
</dbReference>
<dbReference type="Gene3D" id="2.160.20.80">
    <property type="entry name" value="E3 ubiquitin-protein ligase SopA"/>
    <property type="match status" value="1"/>
</dbReference>
<dbReference type="OrthoDB" id="9798656at2"/>
<evidence type="ECO:0000313" key="2">
    <source>
        <dbReference type="Proteomes" id="UP000323664"/>
    </source>
</evidence>
<proteinExistence type="predicted"/>
<dbReference type="RefSeq" id="WP_123063577.1">
    <property type="nucleotide sequence ID" value="NZ_RIAS01000003.1"/>
</dbReference>
<reference evidence="1 2" key="1">
    <citation type="journal article" date="2019" name="J. Ind. Microbiol. Biotechnol.">
        <title>Paenibacillus amylolyticus 27C64 has a diverse set of carbohydrate-active enzymes and complete pectin deconstruction system.</title>
        <authorList>
            <person name="Keggi C."/>
            <person name="Doran-Peterson J."/>
        </authorList>
    </citation>
    <scope>NUCLEOTIDE SEQUENCE [LARGE SCALE GENOMIC DNA]</scope>
    <source>
        <strain evidence="1 2">27C64</strain>
    </source>
</reference>
<dbReference type="Pfam" id="PF13576">
    <property type="entry name" value="Pentapeptide_3"/>
    <property type="match status" value="1"/>
</dbReference>
<dbReference type="PANTHER" id="PTHR42999">
    <property type="entry name" value="ANTIBIOTIC RESISTANCE PROTEIN MCBG"/>
    <property type="match status" value="1"/>
</dbReference>
<gene>
    <name evidence="1" type="ORF">EC604_07570</name>
</gene>
<protein>
    <submittedName>
        <fullName evidence="1">Pentapeptide repeat-containing protein</fullName>
    </submittedName>
</protein>
<comment type="caution">
    <text evidence="1">The sequence shown here is derived from an EMBL/GenBank/DDBJ whole genome shotgun (WGS) entry which is preliminary data.</text>
</comment>
<dbReference type="AlphaFoldDB" id="A0A5M9WQ65"/>
<dbReference type="Pfam" id="PF13599">
    <property type="entry name" value="Pentapeptide_4"/>
    <property type="match status" value="1"/>
</dbReference>
<dbReference type="EMBL" id="RIAS01000003">
    <property type="protein sequence ID" value="KAA8783702.1"/>
    <property type="molecule type" value="Genomic_DNA"/>
</dbReference>
<dbReference type="InterPro" id="IPR052949">
    <property type="entry name" value="PA_immunity-related"/>
</dbReference>
<evidence type="ECO:0000313" key="1">
    <source>
        <dbReference type="EMBL" id="KAA8783702.1"/>
    </source>
</evidence>
<organism evidence="1 2">
    <name type="scientific">Paenibacillus amylolyticus</name>
    <dbReference type="NCBI Taxonomy" id="1451"/>
    <lineage>
        <taxon>Bacteria</taxon>
        <taxon>Bacillati</taxon>
        <taxon>Bacillota</taxon>
        <taxon>Bacilli</taxon>
        <taxon>Bacillales</taxon>
        <taxon>Paenibacillaceae</taxon>
        <taxon>Paenibacillus</taxon>
    </lineage>
</organism>
<accession>A0A5M9WQ65</accession>